<protein>
    <recommendedName>
        <fullName evidence="5">Entry exclusion lipoprotein TrbK</fullName>
    </recommendedName>
</protein>
<dbReference type="Proteomes" id="UP000255066">
    <property type="component" value="Unassembled WGS sequence"/>
</dbReference>
<dbReference type="OrthoDB" id="5653818at2"/>
<evidence type="ECO:0000313" key="4">
    <source>
        <dbReference type="Proteomes" id="UP000255066"/>
    </source>
</evidence>
<evidence type="ECO:0000313" key="2">
    <source>
        <dbReference type="EMBL" id="STX60842.1"/>
    </source>
</evidence>
<proteinExistence type="predicted"/>
<gene>
    <name evidence="1" type="ORF">Lbir_1438</name>
    <name evidence="2" type="ORF">NCTC12437_03132</name>
</gene>
<name>A0A378JTW8_9GAMM</name>
<dbReference type="PROSITE" id="PS51257">
    <property type="entry name" value="PROKAR_LIPOPROTEIN"/>
    <property type="match status" value="1"/>
</dbReference>
<dbReference type="EMBL" id="LNXT01000018">
    <property type="protein sequence ID" value="KTC71802.1"/>
    <property type="molecule type" value="Genomic_DNA"/>
</dbReference>
<evidence type="ECO:0000313" key="3">
    <source>
        <dbReference type="Proteomes" id="UP000054735"/>
    </source>
</evidence>
<organism evidence="2 4">
    <name type="scientific">Legionella birminghamensis</name>
    <dbReference type="NCBI Taxonomy" id="28083"/>
    <lineage>
        <taxon>Bacteria</taxon>
        <taxon>Pseudomonadati</taxon>
        <taxon>Pseudomonadota</taxon>
        <taxon>Gammaproteobacteria</taxon>
        <taxon>Legionellales</taxon>
        <taxon>Legionellaceae</taxon>
        <taxon>Legionella</taxon>
    </lineage>
</organism>
<dbReference type="EMBL" id="UGNW01000002">
    <property type="protein sequence ID" value="STX60842.1"/>
    <property type="molecule type" value="Genomic_DNA"/>
</dbReference>
<accession>A0A378JTW8</accession>
<sequence length="70" mass="7798">MNRFLMLVGIAVFFLVGCENDQAKAESKAKQLAQLTCDSPREGRSQEELQAIGDACFRKGSFQKSTPQSW</sequence>
<dbReference type="STRING" id="28083.Lbir_1438"/>
<evidence type="ECO:0008006" key="5">
    <source>
        <dbReference type="Google" id="ProtNLM"/>
    </source>
</evidence>
<dbReference type="RefSeq" id="WP_058523504.1">
    <property type="nucleotide sequence ID" value="NZ_CAAAHV010000033.1"/>
</dbReference>
<dbReference type="AlphaFoldDB" id="A0A378JTW8"/>
<dbReference type="Proteomes" id="UP000054735">
    <property type="component" value="Unassembled WGS sequence"/>
</dbReference>
<evidence type="ECO:0000313" key="1">
    <source>
        <dbReference type="EMBL" id="KTC71802.1"/>
    </source>
</evidence>
<reference evidence="2 4" key="2">
    <citation type="submission" date="2018-06" db="EMBL/GenBank/DDBJ databases">
        <authorList>
            <consortium name="Pathogen Informatics"/>
            <person name="Doyle S."/>
        </authorList>
    </citation>
    <scope>NUCLEOTIDE SEQUENCE [LARGE SCALE GENOMIC DNA]</scope>
    <source>
        <strain evidence="2 4">NCTC12437</strain>
    </source>
</reference>
<reference evidence="1 3" key="1">
    <citation type="submission" date="2015-11" db="EMBL/GenBank/DDBJ databases">
        <title>Genomic analysis of 38 Legionella species identifies large and diverse effector repertoires.</title>
        <authorList>
            <person name="Burstein D."/>
            <person name="Amaro F."/>
            <person name="Zusman T."/>
            <person name="Lifshitz Z."/>
            <person name="Cohen O."/>
            <person name="Gilbert J.A."/>
            <person name="Pupko T."/>
            <person name="Shuman H.A."/>
            <person name="Segal G."/>
        </authorList>
    </citation>
    <scope>NUCLEOTIDE SEQUENCE [LARGE SCALE GENOMIC DNA]</scope>
    <source>
        <strain evidence="1 3">CDC#1407-AL-14</strain>
    </source>
</reference>
<keyword evidence="3" id="KW-1185">Reference proteome</keyword>